<dbReference type="Proteomes" id="UP001223420">
    <property type="component" value="Unassembled WGS sequence"/>
</dbReference>
<dbReference type="AlphaFoldDB" id="A0AAJ1WZT3"/>
<proteinExistence type="predicted"/>
<protein>
    <submittedName>
        <fullName evidence="1">Uncharacterized protein</fullName>
    </submittedName>
</protein>
<evidence type="ECO:0000313" key="2">
    <source>
        <dbReference type="Proteomes" id="UP001223420"/>
    </source>
</evidence>
<reference evidence="1" key="1">
    <citation type="submission" date="2023-07" db="EMBL/GenBank/DDBJ databases">
        <title>Genomic Encyclopedia of Type Strains, Phase IV (KMG-IV): sequencing the most valuable type-strain genomes for metagenomic binning, comparative biology and taxonomic classification.</title>
        <authorList>
            <person name="Goeker M."/>
        </authorList>
    </citation>
    <scope>NUCLEOTIDE SEQUENCE</scope>
    <source>
        <strain evidence="1">DSM 19569</strain>
    </source>
</reference>
<dbReference type="EMBL" id="JAUSWL010000024">
    <property type="protein sequence ID" value="MDQ0547345.1"/>
    <property type="molecule type" value="Genomic_DNA"/>
</dbReference>
<comment type="caution">
    <text evidence="1">The sequence shown here is derived from an EMBL/GenBank/DDBJ whole genome shotgun (WGS) entry which is preliminary data.</text>
</comment>
<name>A0AAJ1WZT3_9HYPH</name>
<organism evidence="1 2">
    <name type="scientific">Methylobacterium brachiatum</name>
    <dbReference type="NCBI Taxonomy" id="269660"/>
    <lineage>
        <taxon>Bacteria</taxon>
        <taxon>Pseudomonadati</taxon>
        <taxon>Pseudomonadota</taxon>
        <taxon>Alphaproteobacteria</taxon>
        <taxon>Hyphomicrobiales</taxon>
        <taxon>Methylobacteriaceae</taxon>
        <taxon>Methylobacterium</taxon>
    </lineage>
</organism>
<accession>A0AAJ1WZT3</accession>
<dbReference type="RefSeq" id="WP_139239622.1">
    <property type="nucleotide sequence ID" value="NZ_JAJALK010000026.1"/>
</dbReference>
<sequence>MIIQLGGHLERAFLLAGRRQSTSQPPLVETERLPAATDAYRSFFHRAGTIAVLSNPLYSPGFGWRRVLS</sequence>
<gene>
    <name evidence="1" type="ORF">QO001_006304</name>
</gene>
<evidence type="ECO:0000313" key="1">
    <source>
        <dbReference type="EMBL" id="MDQ0547345.1"/>
    </source>
</evidence>